<dbReference type="RefSeq" id="WP_406646212.1">
    <property type="nucleotide sequence ID" value="NZ_CP123584.1"/>
</dbReference>
<keyword evidence="3" id="KW-1185">Reference proteome</keyword>
<evidence type="ECO:0000259" key="1">
    <source>
        <dbReference type="PROSITE" id="PS51186"/>
    </source>
</evidence>
<sequence length="277" mass="29962">MIAETSTDDILYGTPEQIAVVRRARALYRLVGHNPSFTFQGRTVSYVGCPGESRAQIADRVIDLCRLQGYASAQFTNRSHRDSYTQAYSDARLAPVVWEQYWGRGSALTSSIAFLEAFTPPAGLQLCAVTADTPDQTIHDICQMSVDAGVLPPSGSVMRGQGPKGVMLFVKTGDGQVVASGGGYMSYHPDSTRHDEAFWGMLATHADWRGQRLACWVGAKTIQILANQFGARGFSSGVKADNPSSQAMCARLGIYQSDYLYVGATDPILMGTTAITR</sequence>
<dbReference type="InterPro" id="IPR016181">
    <property type="entry name" value="Acyl_CoA_acyltransferase"/>
</dbReference>
<dbReference type="SUPFAM" id="SSF55729">
    <property type="entry name" value="Acyl-CoA N-acyltransferases (Nat)"/>
    <property type="match status" value="1"/>
</dbReference>
<gene>
    <name evidence="2" type="ORF">QEZ52_19235</name>
</gene>
<dbReference type="EMBL" id="CP123584">
    <property type="protein sequence ID" value="WZK88707.1"/>
    <property type="molecule type" value="Genomic_DNA"/>
</dbReference>
<evidence type="ECO:0000313" key="2">
    <source>
        <dbReference type="EMBL" id="WZK88707.1"/>
    </source>
</evidence>
<feature type="domain" description="N-acetyltransferase" evidence="1">
    <location>
        <begin position="127"/>
        <end position="275"/>
    </location>
</feature>
<dbReference type="PROSITE" id="PS51186">
    <property type="entry name" value="GNAT"/>
    <property type="match status" value="1"/>
</dbReference>
<dbReference type="Proteomes" id="UP001623232">
    <property type="component" value="Chromosome"/>
</dbReference>
<dbReference type="InterPro" id="IPR000182">
    <property type="entry name" value="GNAT_dom"/>
</dbReference>
<reference evidence="2 3" key="1">
    <citation type="submission" date="2023-04" db="EMBL/GenBank/DDBJ databases">
        <title>Complete genome sequence of Alisedimentitalea scapharcae.</title>
        <authorList>
            <person name="Rong J.-C."/>
            <person name="Yi M.-L."/>
            <person name="Zhao Q."/>
        </authorList>
    </citation>
    <scope>NUCLEOTIDE SEQUENCE [LARGE SCALE GENOMIC DNA]</scope>
    <source>
        <strain evidence="2 3">KCTC 42119</strain>
    </source>
</reference>
<name>A0ABZ2XRZ1_9RHOB</name>
<dbReference type="CDD" id="cd04301">
    <property type="entry name" value="NAT_SF"/>
    <property type="match status" value="1"/>
</dbReference>
<organism evidence="2 3">
    <name type="scientific">Aliisedimentitalea scapharcae</name>
    <dbReference type="NCBI Taxonomy" id="1524259"/>
    <lineage>
        <taxon>Bacteria</taxon>
        <taxon>Pseudomonadati</taxon>
        <taxon>Pseudomonadota</taxon>
        <taxon>Alphaproteobacteria</taxon>
        <taxon>Rhodobacterales</taxon>
        <taxon>Roseobacteraceae</taxon>
        <taxon>Aliisedimentitalea</taxon>
    </lineage>
</organism>
<protein>
    <recommendedName>
        <fullName evidence="1">N-acetyltransferase domain-containing protein</fullName>
    </recommendedName>
</protein>
<proteinExistence type="predicted"/>
<evidence type="ECO:0000313" key="3">
    <source>
        <dbReference type="Proteomes" id="UP001623232"/>
    </source>
</evidence>
<dbReference type="Gene3D" id="3.40.630.30">
    <property type="match status" value="1"/>
</dbReference>
<accession>A0ABZ2XRZ1</accession>
<dbReference type="Pfam" id="PF00583">
    <property type="entry name" value="Acetyltransf_1"/>
    <property type="match status" value="1"/>
</dbReference>